<dbReference type="InterPro" id="IPR009057">
    <property type="entry name" value="Homeodomain-like_sf"/>
</dbReference>
<feature type="region of interest" description="Disordered" evidence="1">
    <location>
        <begin position="214"/>
        <end position="242"/>
    </location>
</feature>
<dbReference type="Pfam" id="PF13565">
    <property type="entry name" value="HTH_32"/>
    <property type="match status" value="1"/>
</dbReference>
<reference evidence="2" key="1">
    <citation type="journal article" date="2014" name="Front. Microbiol.">
        <title>High frequency of phylogenetically diverse reductive dehalogenase-homologous genes in deep subseafloor sedimentary metagenomes.</title>
        <authorList>
            <person name="Kawai M."/>
            <person name="Futagami T."/>
            <person name="Toyoda A."/>
            <person name="Takaki Y."/>
            <person name="Nishi S."/>
            <person name="Hori S."/>
            <person name="Arai W."/>
            <person name="Tsubouchi T."/>
            <person name="Morono Y."/>
            <person name="Uchiyama I."/>
            <person name="Ito T."/>
            <person name="Fujiyama A."/>
            <person name="Inagaki F."/>
            <person name="Takami H."/>
        </authorList>
    </citation>
    <scope>NUCLEOTIDE SEQUENCE</scope>
    <source>
        <strain evidence="2">Expedition CK06-06</strain>
    </source>
</reference>
<name>X0SUE6_9ZZZZ</name>
<proteinExistence type="predicted"/>
<sequence length="242" mass="28760">MREDIITMSTEEIKRLKIVPKVLERQLTQVKAGEVLGISDRQVRRLVKRLREQGAEGLVHRNRGRPSPHKMPKEREDRIGVIIEEGYHDFGPTLASEKLEERHGIKVSREKLRQIMISRGIWRVRRKKKRVHQWRERKHYYGEMIQMDGSEHDWLEGRGPEMVFMGYIDDATGRVYGRFYDYEGVYPAMDSLERYIRRYGLPVSLYLDKHTTYKPTRQPSTEELLRGEDPQTHFSREGRIQA</sequence>
<dbReference type="EMBL" id="BARS01004473">
    <property type="protein sequence ID" value="GAF78771.1"/>
    <property type="molecule type" value="Genomic_DNA"/>
</dbReference>
<evidence type="ECO:0008006" key="3">
    <source>
        <dbReference type="Google" id="ProtNLM"/>
    </source>
</evidence>
<dbReference type="InterPro" id="IPR012337">
    <property type="entry name" value="RNaseH-like_sf"/>
</dbReference>
<feature type="non-terminal residue" evidence="2">
    <location>
        <position position="242"/>
    </location>
</feature>
<dbReference type="AlphaFoldDB" id="X0SUE6"/>
<accession>X0SUE6</accession>
<gene>
    <name evidence="2" type="ORF">S01H1_08744</name>
</gene>
<protein>
    <recommendedName>
        <fullName evidence="3">Integrase catalytic domain-containing protein</fullName>
    </recommendedName>
</protein>
<dbReference type="SUPFAM" id="SSF53098">
    <property type="entry name" value="Ribonuclease H-like"/>
    <property type="match status" value="1"/>
</dbReference>
<organism evidence="2">
    <name type="scientific">marine sediment metagenome</name>
    <dbReference type="NCBI Taxonomy" id="412755"/>
    <lineage>
        <taxon>unclassified sequences</taxon>
        <taxon>metagenomes</taxon>
        <taxon>ecological metagenomes</taxon>
    </lineage>
</organism>
<evidence type="ECO:0000256" key="1">
    <source>
        <dbReference type="SAM" id="MobiDB-lite"/>
    </source>
</evidence>
<comment type="caution">
    <text evidence="2">The sequence shown here is derived from an EMBL/GenBank/DDBJ whole genome shotgun (WGS) entry which is preliminary data.</text>
</comment>
<dbReference type="SUPFAM" id="SSF46689">
    <property type="entry name" value="Homeodomain-like"/>
    <property type="match status" value="1"/>
</dbReference>
<evidence type="ECO:0000313" key="2">
    <source>
        <dbReference type="EMBL" id="GAF78771.1"/>
    </source>
</evidence>
<feature type="compositionally biased region" description="Basic and acidic residues" evidence="1">
    <location>
        <begin position="223"/>
        <end position="242"/>
    </location>
</feature>